<keyword evidence="2" id="KW-1185">Reference proteome</keyword>
<organism evidence="1 2">
    <name type="scientific">Croceimicrobium hydrocarbonivorans</name>
    <dbReference type="NCBI Taxonomy" id="2761580"/>
    <lineage>
        <taxon>Bacteria</taxon>
        <taxon>Pseudomonadati</taxon>
        <taxon>Bacteroidota</taxon>
        <taxon>Flavobacteriia</taxon>
        <taxon>Flavobacteriales</taxon>
        <taxon>Owenweeksiaceae</taxon>
        <taxon>Croceimicrobium</taxon>
    </lineage>
</organism>
<dbReference type="InterPro" id="IPR036526">
    <property type="entry name" value="C-N_Hydrolase_sf"/>
</dbReference>
<dbReference type="RefSeq" id="WP_210759412.1">
    <property type="nucleotide sequence ID" value="NZ_CP060139.1"/>
</dbReference>
<evidence type="ECO:0000313" key="2">
    <source>
        <dbReference type="Proteomes" id="UP000516305"/>
    </source>
</evidence>
<dbReference type="AlphaFoldDB" id="A0A7H0VGN7"/>
<protein>
    <recommendedName>
        <fullName evidence="3">Reverse transcriptase domain-containing protein</fullName>
    </recommendedName>
</protein>
<dbReference type="Proteomes" id="UP000516305">
    <property type="component" value="Chromosome"/>
</dbReference>
<evidence type="ECO:0000313" key="1">
    <source>
        <dbReference type="EMBL" id="QNR24885.1"/>
    </source>
</evidence>
<dbReference type="CDD" id="cd01646">
    <property type="entry name" value="RT_Bac_retron_I"/>
    <property type="match status" value="1"/>
</dbReference>
<sequence>MGFTKEDIQVAYQKLKSYIYYDNTDLILRSQLVEFETSIDKDFLFKNPSSHYNIGGDIFSYKIRFSLEEKFERIAHELNTFHENSDFFNSILKKIDIDFYPKKIKSPKEESNFISNERIKDKYEVERVTPFINAPIELHIISVLWIIQHGVSKDKELKDECLGNRLLLNKDKSAIVQGSGLFKPYFNQYSKWRDEAVEVAESILKKGKNVAFLNLDIKDYFSSIRIKRSELFEGRKHKVLNEYYNLKEIFLCIHDKYSEQLSKKYASPYAFHGELINKEGNLDKIALPIGLVSSYVLANHYLQEFDERVVNNIKPAYYGRYVDDLIFVISDPKPGFKEKELNKKIKFDLTPYSNLSPSSLEKFVLETFYPIIDLVSAPPFIPPNTNESQQKAFLLEGYDSLFCQSEKSLMHFFNYNESHLVIDRLKQELDERTSEFRDFPEESESNFSFTSNAYHLHYDGSEGKIRTLKDYKENRYGLTVFLSNKIFSALRHEDHLTDEESEQIVNFFKGETCLNFYRLWERILTLLLVNKKAKQYVDFFLHCFDQIDKIEISDEKTSVSKDQLKDTLVNYLDVSHEVSLSLNLDFLTKTKKVARNLEFKLNELKNSNWTFLFGRFEPTKPDSYWVRRFRQSNMMRHHYVIHPLLTFTEASRKGTLKDLTSIKLDFKNYKLEKNLIKNSPRRVKFWECCMSVANETIGSHHRKRETETNNKVESELFGINNKKKESFYLDESFKLFKLINGNHIAEYELEDDGFRQKFYACKSEVKKNSPVVHVQEITVNNKKRSSNKFKIAFANTKVEEKNILDSMRGTPNLDSERYDKLAKIVKKVRLDKSDILLFPEFFIPINLLSSVVKYAERNQVLTITGLEHVKIKNTVFNFIVTILPFEVDGVSDAVVVFRLKNHYAHIEESLIKGNHFKIAKPKENRYDIFNWKNLYLSPYYCFELANVWHRSLFKSKLDLLVGVEWNKDTNYFSNIVESCSRDLHCYVAQVNTSQFGDSRLTQPTESARLDILRLKGGTNDAILTAEIDLDRIREFQRKTFDITHTDKEFKPLPPDYEVKYVLKRINNESILQ</sequence>
<evidence type="ECO:0008006" key="3">
    <source>
        <dbReference type="Google" id="ProtNLM"/>
    </source>
</evidence>
<accession>A0A7H0VGN7</accession>
<dbReference type="SUPFAM" id="SSF56317">
    <property type="entry name" value="Carbon-nitrogen hydrolase"/>
    <property type="match status" value="1"/>
</dbReference>
<gene>
    <name evidence="1" type="ORF">H4K34_03320</name>
</gene>
<proteinExistence type="predicted"/>
<name>A0A7H0VGN7_9FLAO</name>
<reference evidence="1 2" key="1">
    <citation type="submission" date="2020-08" db="EMBL/GenBank/DDBJ databases">
        <title>Croceimicrobium hydrocarbonivorans gen. nov., sp. nov., a novel marine bacterium isolated from a bacterial consortium that degrades polyethylene terephthalate.</title>
        <authorList>
            <person name="Liu R."/>
        </authorList>
    </citation>
    <scope>NUCLEOTIDE SEQUENCE [LARGE SCALE GENOMIC DNA]</scope>
    <source>
        <strain evidence="1 2">A20-9</strain>
    </source>
</reference>
<dbReference type="EMBL" id="CP060139">
    <property type="protein sequence ID" value="QNR24885.1"/>
    <property type="molecule type" value="Genomic_DNA"/>
</dbReference>
<dbReference type="Gene3D" id="3.60.110.10">
    <property type="entry name" value="Carbon-nitrogen hydrolase"/>
    <property type="match status" value="1"/>
</dbReference>
<dbReference type="KEGG" id="chyd:H4K34_03320"/>